<feature type="region of interest" description="Disordered" evidence="1">
    <location>
        <begin position="651"/>
        <end position="702"/>
    </location>
</feature>
<feature type="compositionally biased region" description="Low complexity" evidence="1">
    <location>
        <begin position="581"/>
        <end position="613"/>
    </location>
</feature>
<dbReference type="GO" id="GO:0016887">
    <property type="term" value="F:ATP hydrolysis activity"/>
    <property type="evidence" value="ECO:0007669"/>
    <property type="project" value="TreeGrafter"/>
</dbReference>
<dbReference type="PANTHER" id="PTHR43392">
    <property type="entry name" value="AAA-TYPE ATPASE FAMILY PROTEIN / ANKYRIN REPEAT FAMILY PROTEIN"/>
    <property type="match status" value="1"/>
</dbReference>
<dbReference type="EMBL" id="RJKE01000001">
    <property type="protein sequence ID" value="ROO91087.1"/>
    <property type="molecule type" value="Genomic_DNA"/>
</dbReference>
<feature type="region of interest" description="Disordered" evidence="1">
    <location>
        <begin position="797"/>
        <end position="964"/>
    </location>
</feature>
<comment type="caution">
    <text evidence="2">The sequence shown here is derived from an EMBL/GenBank/DDBJ whole genome shotgun (WGS) entry which is preliminary data.</text>
</comment>
<feature type="region of interest" description="Disordered" evidence="1">
    <location>
        <begin position="722"/>
        <end position="743"/>
    </location>
</feature>
<gene>
    <name evidence="2" type="ORF">EDD29_8834</name>
</gene>
<dbReference type="CDD" id="cd00009">
    <property type="entry name" value="AAA"/>
    <property type="match status" value="1"/>
</dbReference>
<feature type="region of interest" description="Disordered" evidence="1">
    <location>
        <begin position="457"/>
        <end position="637"/>
    </location>
</feature>
<dbReference type="Gene3D" id="3.40.50.300">
    <property type="entry name" value="P-loop containing nucleotide triphosphate hydrolases"/>
    <property type="match status" value="1"/>
</dbReference>
<dbReference type="PANTHER" id="PTHR43392:SF2">
    <property type="entry name" value="AAA-TYPE ATPASE FAMILY PROTEIN _ ANKYRIN REPEAT FAMILY PROTEIN"/>
    <property type="match status" value="1"/>
</dbReference>
<evidence type="ECO:0000256" key="1">
    <source>
        <dbReference type="SAM" id="MobiDB-lite"/>
    </source>
</evidence>
<feature type="compositionally biased region" description="Low complexity" evidence="1">
    <location>
        <begin position="466"/>
        <end position="536"/>
    </location>
</feature>
<dbReference type="Proteomes" id="UP000272400">
    <property type="component" value="Unassembled WGS sequence"/>
</dbReference>
<protein>
    <submittedName>
        <fullName evidence="2">SpoVK/Ycf46/Vps4 family AAA+-type ATPase</fullName>
    </submittedName>
</protein>
<dbReference type="SUPFAM" id="SSF52540">
    <property type="entry name" value="P-loop containing nucleoside triphosphate hydrolases"/>
    <property type="match status" value="2"/>
</dbReference>
<evidence type="ECO:0000313" key="3">
    <source>
        <dbReference type="Proteomes" id="UP000272400"/>
    </source>
</evidence>
<dbReference type="Gene3D" id="1.10.8.60">
    <property type="match status" value="1"/>
</dbReference>
<accession>A0A3N1DC41</accession>
<feature type="compositionally biased region" description="Gly residues" evidence="1">
    <location>
        <begin position="570"/>
        <end position="580"/>
    </location>
</feature>
<reference evidence="2 3" key="1">
    <citation type="submission" date="2018-11" db="EMBL/GenBank/DDBJ databases">
        <title>Sequencing the genomes of 1000 actinobacteria strains.</title>
        <authorList>
            <person name="Klenk H.-P."/>
        </authorList>
    </citation>
    <scope>NUCLEOTIDE SEQUENCE [LARGE SCALE GENOMIC DNA]</scope>
    <source>
        <strain evidence="2 3">DSM 44254</strain>
    </source>
</reference>
<dbReference type="InterPro" id="IPR050773">
    <property type="entry name" value="CbxX/CfxQ_RuBisCO_ESX"/>
</dbReference>
<name>A0A3N1DC41_9ACTN</name>
<evidence type="ECO:0000313" key="2">
    <source>
        <dbReference type="EMBL" id="ROO91087.1"/>
    </source>
</evidence>
<organism evidence="2 3">
    <name type="scientific">Actinocorallia herbida</name>
    <dbReference type="NCBI Taxonomy" id="58109"/>
    <lineage>
        <taxon>Bacteria</taxon>
        <taxon>Bacillati</taxon>
        <taxon>Actinomycetota</taxon>
        <taxon>Actinomycetes</taxon>
        <taxon>Streptosporangiales</taxon>
        <taxon>Thermomonosporaceae</taxon>
        <taxon>Actinocorallia</taxon>
    </lineage>
</organism>
<proteinExistence type="predicted"/>
<keyword evidence="3" id="KW-1185">Reference proteome</keyword>
<sequence>MARVAWGPGEQRRDDPFGAAEQAVRDVVGASWWPSARPGQREHALAGQVVELPDGTQWLFGAWARWYRKHPGDTQWYLCPPPYAAHVRGSGKQAQPGSPPPPHVVPIGPDFTARAAAVLPPFGADLGALTGRVRATLESAATLNAQDHPLPENPARWIADFLPTVPSTVAACWGTVLWCAAAPVFDAREDAKLLGLWEPYRTAPLPRIDGPRWLTPPTLAELASLYVERLRAHRVEAAVVVLRTMWATASVLREEPRFAARAEALLAILGSTLADPQVDYGALPHGDVAVAQLWITRCPPHLTSALRVESSPGDGFRHAFYDFAQTLVAAAGEPGGAAFVEPRLIAAALLAADLSVVRQDVVQEVSRWLDPELRFTVQAMVAQAGHPLRRRFWPEANRLPEPLRAGTAAQREEVLAALCALDLAWCRLGGGIPARPRGFPAAIAVLAELVGVERATATTPAPPPQAWGAQPSAGTGQRPQPQDAPAQAGWSPQGPGQDAPGQAGWNPQQGQAQDAAAQAAWSPQQGQPQDAPAQGGWNPRQSQQQPQPGAPWGAQQPAGAGTPWSPQAGGPEGTPQGGPAQGQQNAPWGPQGDQGAAGPQDQAAALDQQAQPAEPGVRRPGAAQRGPTAEELAQNAGKVFEKAWGRARRLGGRLLGGGEPGPQPDAYSTGPIGFDRPDGPSQPPVPTPQAESRPTPAAPVHGTQVMSETMVGDFLDYAPVPARPVRDIAPPPEGPPEAATVTRRGVTFVHDPRDDAAAFLDALPAPVFAADSTQVYRAPTPDSPLTMLDQDVAGLLREARGPQPGPAEPPRTMVAPPGAFGPAAQPGPASAQPGEPPRTMVAPPGAFGPAAAEPAEPPRTMVAPPGALGLDDGSDPTVPDGQGDGSGFDPAATMLDRGGPRRPAGEPADAQASGPDRAGEGRGGDAGFDPQATMLDQGGPRRPAGTPADAPTSMDQGGPRRPAEAPFDAQATMLDQGGARRPAGDSGEPPATMLDRPARGGGAAFDPNATMFDPGRPADPQATVFDAGAGAATRFDGGPGPAATRMEPAYTGPVAVSVLLVGTPHTGQRRLARMISGIVSDGALVVRDAEDLRGLALERLATLFDPGGSAVLLERLDVALLDANDPAVFLRTLRTVRARARTPLIATCDPRSYRRIAEEHPELARVFRVYKLPELRDIEERTTLLRVLADERRASLDTVAWAAVREDLVRLRGPGDLTGARLVETYLERAYNRALGRGGGARERLVLEAADFSGVAESIEPALHPGGDVDGYLDLLADMIGLETAKAEIERLAREAEAPVNLIFEGPPGTGKATVAGLLAGIFGALGVLPSGHLIQCRPEHIVGRDTLETELRTAGIVRQAEGGVLLVQKADGLTPEAVAELFRGLREHPYMLVLAATDIDPFLTANPDIAATFERVDFTPPSDRELVQLFVKLAEKKLYMVDEELRLELMTRFARFRDSEQFAFGRTVHTWFDDTVARQARRISGLTGADALTVARLTTRDLPESGLERMLGDLQQTRRPEGD</sequence>
<feature type="compositionally biased region" description="Low complexity" evidence="1">
    <location>
        <begin position="815"/>
        <end position="833"/>
    </location>
</feature>
<dbReference type="InterPro" id="IPR027417">
    <property type="entry name" value="P-loop_NTPase"/>
</dbReference>
<feature type="compositionally biased region" description="Low complexity" evidence="1">
    <location>
        <begin position="842"/>
        <end position="854"/>
    </location>
</feature>
<feature type="compositionally biased region" description="Low complexity" evidence="1">
    <location>
        <begin position="543"/>
        <end position="569"/>
    </location>
</feature>